<dbReference type="SUPFAM" id="SSF47598">
    <property type="entry name" value="Ribbon-helix-helix"/>
    <property type="match status" value="1"/>
</dbReference>
<dbReference type="AlphaFoldDB" id="A0A3B9ITD2"/>
<evidence type="ECO:0000313" key="2">
    <source>
        <dbReference type="Proteomes" id="UP000257706"/>
    </source>
</evidence>
<organism evidence="1 2">
    <name type="scientific">Tistrella mobilis</name>
    <dbReference type="NCBI Taxonomy" id="171437"/>
    <lineage>
        <taxon>Bacteria</taxon>
        <taxon>Pseudomonadati</taxon>
        <taxon>Pseudomonadota</taxon>
        <taxon>Alphaproteobacteria</taxon>
        <taxon>Geminicoccales</taxon>
        <taxon>Geminicoccaceae</taxon>
        <taxon>Tistrella</taxon>
    </lineage>
</organism>
<comment type="caution">
    <text evidence="1">The sequence shown here is derived from an EMBL/GenBank/DDBJ whole genome shotgun (WGS) entry which is preliminary data.</text>
</comment>
<proteinExistence type="predicted"/>
<dbReference type="InterPro" id="IPR010985">
    <property type="entry name" value="Ribbon_hlx_hlx"/>
</dbReference>
<name>A0A3B9ITD2_9PROT</name>
<reference evidence="1 2" key="1">
    <citation type="journal article" date="2018" name="Nat. Biotechnol.">
        <title>A standardized bacterial taxonomy based on genome phylogeny substantially revises the tree of life.</title>
        <authorList>
            <person name="Parks D.H."/>
            <person name="Chuvochina M."/>
            <person name="Waite D.W."/>
            <person name="Rinke C."/>
            <person name="Skarshewski A."/>
            <person name="Chaumeil P.A."/>
            <person name="Hugenholtz P."/>
        </authorList>
    </citation>
    <scope>NUCLEOTIDE SEQUENCE [LARGE SCALE GENOMIC DNA]</scope>
    <source>
        <strain evidence="1">UBA8739</strain>
    </source>
</reference>
<protein>
    <submittedName>
        <fullName evidence="1">Type II toxin-antitoxin system ParD family antitoxin</fullName>
    </submittedName>
</protein>
<dbReference type="Gene3D" id="6.10.10.120">
    <property type="entry name" value="Antitoxin ParD1-like"/>
    <property type="match status" value="1"/>
</dbReference>
<dbReference type="InterPro" id="IPR038296">
    <property type="entry name" value="ParD_sf"/>
</dbReference>
<evidence type="ECO:0000313" key="1">
    <source>
        <dbReference type="EMBL" id="HAE51142.1"/>
    </source>
</evidence>
<gene>
    <name evidence="1" type="ORF">DCK97_27385</name>
</gene>
<dbReference type="Proteomes" id="UP000257706">
    <property type="component" value="Unassembled WGS sequence"/>
</dbReference>
<sequence>MARVEKVSVALTPEMAGLVRQAVEAGEYASAGDLMREALQDWQQRRAERQDALQEVGRLWDEGLASGPSIDGEAAFEEIRIMLDERLSRTPRP</sequence>
<dbReference type="GO" id="GO:0006355">
    <property type="term" value="P:regulation of DNA-templated transcription"/>
    <property type="evidence" value="ECO:0007669"/>
    <property type="project" value="InterPro"/>
</dbReference>
<accession>A0A3B9ITD2</accession>
<dbReference type="EMBL" id="DMAI01000450">
    <property type="protein sequence ID" value="HAE51142.1"/>
    <property type="molecule type" value="Genomic_DNA"/>
</dbReference>